<accession>I1QZ49</accession>
<protein>
    <submittedName>
        <fullName evidence="2">Uncharacterized protein</fullName>
    </submittedName>
</protein>
<dbReference type="Proteomes" id="UP000007306">
    <property type="component" value="Chromosome 11"/>
</dbReference>
<evidence type="ECO:0000256" key="1">
    <source>
        <dbReference type="SAM" id="MobiDB-lite"/>
    </source>
</evidence>
<dbReference type="EnsemblPlants" id="ORGLA11G0079100.1">
    <property type="protein sequence ID" value="ORGLA11G0079100.1"/>
    <property type="gene ID" value="ORGLA11G0079100"/>
</dbReference>
<evidence type="ECO:0000313" key="3">
    <source>
        <dbReference type="Proteomes" id="UP000007306"/>
    </source>
</evidence>
<organism evidence="2 3">
    <name type="scientific">Oryza glaberrima</name>
    <name type="common">African rice</name>
    <dbReference type="NCBI Taxonomy" id="4538"/>
    <lineage>
        <taxon>Eukaryota</taxon>
        <taxon>Viridiplantae</taxon>
        <taxon>Streptophyta</taxon>
        <taxon>Embryophyta</taxon>
        <taxon>Tracheophyta</taxon>
        <taxon>Spermatophyta</taxon>
        <taxon>Magnoliopsida</taxon>
        <taxon>Liliopsida</taxon>
        <taxon>Poales</taxon>
        <taxon>Poaceae</taxon>
        <taxon>BOP clade</taxon>
        <taxon>Oryzoideae</taxon>
        <taxon>Oryzeae</taxon>
        <taxon>Oryzinae</taxon>
        <taxon>Oryza</taxon>
    </lineage>
</organism>
<sequence length="145" mass="15541">METRKGTVVQKYKVKLVADVPGTGSSKDGEVQQVPAGTTESGGKGAAEGSGDKGDGSQGVQGEDLGPDGNTSQLQFNNFQDRIDYAVQHALINQYHLRETPAIPSNARRPLLPPSTNAYPWPLLHFSHLPLHLPRLQSPPPALEP</sequence>
<feature type="region of interest" description="Disordered" evidence="1">
    <location>
        <begin position="19"/>
        <end position="75"/>
    </location>
</feature>
<name>I1QZ49_ORYGL</name>
<reference evidence="2 3" key="2">
    <citation type="submission" date="2018-04" db="EMBL/GenBank/DDBJ databases">
        <title>OglaRS2 (Oryza glaberrima Reference Sequence Version 2).</title>
        <authorList>
            <person name="Zhang J."/>
            <person name="Kudrna D."/>
            <person name="Lee S."/>
            <person name="Talag J."/>
            <person name="Rajasekar S."/>
            <person name="Wing R.A."/>
        </authorList>
    </citation>
    <scope>NUCLEOTIDE SEQUENCE [LARGE SCALE GENOMIC DNA]</scope>
    <source>
        <strain evidence="2 3">cv. IRGC 96717</strain>
    </source>
</reference>
<dbReference type="AlphaFoldDB" id="I1QZ49"/>
<keyword evidence="3" id="KW-1185">Reference proteome</keyword>
<proteinExistence type="predicted"/>
<dbReference type="Gramene" id="ORGLA11G0079100.1">
    <property type="protein sequence ID" value="ORGLA11G0079100.1"/>
    <property type="gene ID" value="ORGLA11G0079100"/>
</dbReference>
<dbReference type="HOGENOM" id="CLU_1789956_0_0_1"/>
<evidence type="ECO:0000313" key="2">
    <source>
        <dbReference type="EnsemblPlants" id="ORGLA11G0079100.1"/>
    </source>
</evidence>
<reference evidence="2" key="1">
    <citation type="submission" date="2015-06" db="UniProtKB">
        <authorList>
            <consortium name="EnsemblPlants"/>
        </authorList>
    </citation>
    <scope>IDENTIFICATION</scope>
</reference>